<dbReference type="InParanoid" id="J4IB17"/>
<feature type="compositionally biased region" description="Basic and acidic residues" evidence="1">
    <location>
        <begin position="190"/>
        <end position="211"/>
    </location>
</feature>
<gene>
    <name evidence="2" type="ORF">FIBRA_06032</name>
</gene>
<proteinExistence type="predicted"/>
<dbReference type="RefSeq" id="XP_012183164.1">
    <property type="nucleotide sequence ID" value="XM_012327774.1"/>
</dbReference>
<dbReference type="AlphaFoldDB" id="J4IB17"/>
<protein>
    <submittedName>
        <fullName evidence="2">Uncharacterized protein</fullName>
    </submittedName>
</protein>
<keyword evidence="3" id="KW-1185">Reference proteome</keyword>
<reference evidence="2 3" key="1">
    <citation type="journal article" date="2012" name="Appl. Environ. Microbiol.">
        <title>Short-read sequencing for genomic analysis of the brown rot fungus Fibroporia radiculosa.</title>
        <authorList>
            <person name="Tang J.D."/>
            <person name="Perkins A.D."/>
            <person name="Sonstegard T.S."/>
            <person name="Schroeder S.G."/>
            <person name="Burgess S.C."/>
            <person name="Diehl S.V."/>
        </authorList>
    </citation>
    <scope>NUCLEOTIDE SEQUENCE [LARGE SCALE GENOMIC DNA]</scope>
    <source>
        <strain evidence="2 3">TFFH 294</strain>
    </source>
</reference>
<feature type="region of interest" description="Disordered" evidence="1">
    <location>
        <begin position="151"/>
        <end position="170"/>
    </location>
</feature>
<feature type="compositionally biased region" description="Basic and acidic residues" evidence="1">
    <location>
        <begin position="155"/>
        <end position="164"/>
    </location>
</feature>
<evidence type="ECO:0000313" key="3">
    <source>
        <dbReference type="Proteomes" id="UP000006352"/>
    </source>
</evidence>
<dbReference type="EMBL" id="HE797132">
    <property type="protein sequence ID" value="CCM03881.1"/>
    <property type="molecule type" value="Genomic_DNA"/>
</dbReference>
<organism evidence="2 3">
    <name type="scientific">Fibroporia radiculosa</name>
    <dbReference type="NCBI Taxonomy" id="599839"/>
    <lineage>
        <taxon>Eukaryota</taxon>
        <taxon>Fungi</taxon>
        <taxon>Dikarya</taxon>
        <taxon>Basidiomycota</taxon>
        <taxon>Agaricomycotina</taxon>
        <taxon>Agaricomycetes</taxon>
        <taxon>Polyporales</taxon>
        <taxon>Fibroporiaceae</taxon>
        <taxon>Fibroporia</taxon>
    </lineage>
</organism>
<feature type="region of interest" description="Disordered" evidence="1">
    <location>
        <begin position="186"/>
        <end position="223"/>
    </location>
</feature>
<accession>J4IB17</accession>
<dbReference type="Proteomes" id="UP000006352">
    <property type="component" value="Unassembled WGS sequence"/>
</dbReference>
<dbReference type="GeneID" id="24098792"/>
<dbReference type="HOGENOM" id="CLU_1240170_0_0_1"/>
<name>J4IB17_9APHY</name>
<sequence>MRGTSNFVLCGFTRRSNVRNSRLYERDSDALYLRAVDGAEVGSVFRGAYARSRHEPTEFLDRREKLDPFKLHEDKEMIMDFGKLASGKDTKKQPNEKPSQALAHALFRRLVEMDESAYAHSRREPTEFLDRREKIDSFKLHEDKEMITDFGKLASGKDTKKQPNEKPSQALEHALFRRLMEMDESAYAHSRREPTGFLVRREEDGPAKSDVEAVEAMSKPSSG</sequence>
<evidence type="ECO:0000256" key="1">
    <source>
        <dbReference type="SAM" id="MobiDB-lite"/>
    </source>
</evidence>
<evidence type="ECO:0000313" key="2">
    <source>
        <dbReference type="EMBL" id="CCM03881.1"/>
    </source>
</evidence>